<dbReference type="EMBL" id="CP017704">
    <property type="protein sequence ID" value="ASS92940.1"/>
    <property type="molecule type" value="Genomic_DNA"/>
</dbReference>
<dbReference type="Pfam" id="PF17851">
    <property type="entry name" value="GH43_C2"/>
    <property type="match status" value="1"/>
</dbReference>
<dbReference type="OrthoDB" id="9801455at2"/>
<dbReference type="InterPro" id="IPR013320">
    <property type="entry name" value="ConA-like_dom_sf"/>
</dbReference>
<evidence type="ECO:0000256" key="2">
    <source>
        <dbReference type="ARBA" id="ARBA00022801"/>
    </source>
</evidence>
<keyword evidence="2 6" id="KW-0378">Hydrolase</keyword>
<dbReference type="Gene3D" id="2.60.120.200">
    <property type="match status" value="1"/>
</dbReference>
<dbReference type="Gene3D" id="2.115.10.20">
    <property type="entry name" value="Glycosyl hydrolase domain, family 43"/>
    <property type="match status" value="1"/>
</dbReference>
<dbReference type="GO" id="GO:0004553">
    <property type="term" value="F:hydrolase activity, hydrolyzing O-glycosyl compounds"/>
    <property type="evidence" value="ECO:0007669"/>
    <property type="project" value="InterPro"/>
</dbReference>
<feature type="active site" description="Proton acceptor" evidence="4">
    <location>
        <position position="15"/>
    </location>
</feature>
<evidence type="ECO:0000256" key="4">
    <source>
        <dbReference type="PIRSR" id="PIRSR606710-1"/>
    </source>
</evidence>
<name>A0A223ECH1_9BACI</name>
<dbReference type="InterPro" id="IPR051795">
    <property type="entry name" value="Glycosyl_Hydrlase_43"/>
</dbReference>
<dbReference type="SUPFAM" id="SSF49899">
    <property type="entry name" value="Concanavalin A-like lectins/glucanases"/>
    <property type="match status" value="1"/>
</dbReference>
<dbReference type="GO" id="GO:0005975">
    <property type="term" value="P:carbohydrate metabolic process"/>
    <property type="evidence" value="ECO:0007669"/>
    <property type="project" value="InterPro"/>
</dbReference>
<evidence type="ECO:0000256" key="5">
    <source>
        <dbReference type="PIRSR" id="PIRSR606710-2"/>
    </source>
</evidence>
<dbReference type="CDD" id="cd09000">
    <property type="entry name" value="GH43_SXA-like"/>
    <property type="match status" value="1"/>
</dbReference>
<evidence type="ECO:0000256" key="1">
    <source>
        <dbReference type="ARBA" id="ARBA00009865"/>
    </source>
</evidence>
<accession>A0A223ECH1</accession>
<feature type="site" description="Important for catalytic activity, responsible for pKa modulation of the active site Glu and correct orientation of both the proton donor and substrate" evidence="5">
    <location>
        <position position="128"/>
    </location>
</feature>
<keyword evidence="3 6" id="KW-0326">Glycosidase</keyword>
<dbReference type="Proteomes" id="UP000214618">
    <property type="component" value="Chromosome"/>
</dbReference>
<reference evidence="8 9" key="1">
    <citation type="submission" date="2016-10" db="EMBL/GenBank/DDBJ databases">
        <title>The whole genome sequencing and assembly of Bacillus simplex DSM 1321 strain.</title>
        <authorList>
            <person name="Park M.-K."/>
            <person name="Lee Y.-J."/>
            <person name="Yi H."/>
            <person name="Bahn Y.-S."/>
            <person name="Kim J.F."/>
            <person name="Lee D.-W."/>
        </authorList>
    </citation>
    <scope>NUCLEOTIDE SEQUENCE [LARGE SCALE GENOMIC DNA]</scope>
    <source>
        <strain evidence="8 9">DSM 1321</strain>
    </source>
</reference>
<dbReference type="InterPro" id="IPR006710">
    <property type="entry name" value="Glyco_hydro_43"/>
</dbReference>
<comment type="similarity">
    <text evidence="1 6">Belongs to the glycosyl hydrolase 43 family.</text>
</comment>
<gene>
    <name evidence="8" type="ORF">BS1321_02500</name>
</gene>
<feature type="active site" description="Proton donor" evidence="4">
    <location>
        <position position="187"/>
    </location>
</feature>
<dbReference type="PANTHER" id="PTHR42812:SF12">
    <property type="entry name" value="BETA-XYLOSIDASE-RELATED"/>
    <property type="match status" value="1"/>
</dbReference>
<evidence type="ECO:0000256" key="3">
    <source>
        <dbReference type="ARBA" id="ARBA00023295"/>
    </source>
</evidence>
<evidence type="ECO:0000256" key="6">
    <source>
        <dbReference type="RuleBase" id="RU361187"/>
    </source>
</evidence>
<evidence type="ECO:0000259" key="7">
    <source>
        <dbReference type="Pfam" id="PF17851"/>
    </source>
</evidence>
<dbReference type="RefSeq" id="WP_063235445.1">
    <property type="nucleotide sequence ID" value="NZ_BCVO01000026.1"/>
</dbReference>
<proteinExistence type="inferred from homology"/>
<dbReference type="InterPro" id="IPR023296">
    <property type="entry name" value="Glyco_hydro_beta-prop_sf"/>
</dbReference>
<dbReference type="GeneID" id="56471594"/>
<organism evidence="8 9">
    <name type="scientific">Peribacillus simplex NBRC 15720 = DSM 1321</name>
    <dbReference type="NCBI Taxonomy" id="1349754"/>
    <lineage>
        <taxon>Bacteria</taxon>
        <taxon>Bacillati</taxon>
        <taxon>Bacillota</taxon>
        <taxon>Bacilli</taxon>
        <taxon>Bacillales</taxon>
        <taxon>Bacillaceae</taxon>
        <taxon>Peribacillus</taxon>
    </lineage>
</organism>
<evidence type="ECO:0000313" key="8">
    <source>
        <dbReference type="EMBL" id="ASS92940.1"/>
    </source>
</evidence>
<dbReference type="AlphaFoldDB" id="A0A223ECH1"/>
<dbReference type="SUPFAM" id="SSF75005">
    <property type="entry name" value="Arabinanase/levansucrase/invertase"/>
    <property type="match status" value="1"/>
</dbReference>
<dbReference type="Pfam" id="PF04616">
    <property type="entry name" value="Glyco_hydro_43"/>
    <property type="match status" value="1"/>
</dbReference>
<dbReference type="PANTHER" id="PTHR42812">
    <property type="entry name" value="BETA-XYLOSIDASE"/>
    <property type="match status" value="1"/>
</dbReference>
<dbReference type="InterPro" id="IPR041542">
    <property type="entry name" value="GH43_C2"/>
</dbReference>
<evidence type="ECO:0000313" key="9">
    <source>
        <dbReference type="Proteomes" id="UP000214618"/>
    </source>
</evidence>
<feature type="domain" description="Beta-xylosidase C-terminal Concanavalin A-like" evidence="7">
    <location>
        <begin position="323"/>
        <end position="520"/>
    </location>
</feature>
<sequence>MSKIINPVLPGFHPDPSIIRVDDDYYIAVSTFEWFPGVQIYHSKDMVNWRLLTYPLTRESQLNMIGNMNSGGVWAPCLNYSDGLFYLIYTDVKSRMGAFKDTHNYMVTAENIEGPWSEPIYLNSSGFDPSLFHEEDGTKWLVNMIWDHRKGTNSFAGIALQQYSVEEKKLVGPVKNIFKGSSIGLTEAPHIYKRNGYYYLITAEGGTWYTHTVTVARSRSLFGPYQLDPKNPILTSNQDELDQLQKGGHGSLVETQNGEWYMAHLCGRPVVDKKCILGRETAIQKCYWTDDDWIRVEGGPYPQLVVEAPDLPAHPFEQESNYDDFNGNTLKKYWNSLRRAFSEDWVSLIERPDYLRLKGGESMQSMHHQSLLARRLESFYIEAETAVEFKPENFQQMAGLIVYYDTDDYVYLRVTDHEQYGKCLGIIETKHGNYDELLKEDIPLTANSTTLKARIENEWLQFSFADGQGEWQSIGPKIDISHLSDDDADYIRFTGTFVGVCVQDLSGQALNADFEYFDYKEYRNVEDYAKARSSLEV</sequence>
<protein>
    <submittedName>
        <fullName evidence="8">Glycoside hydrolase 43 family protein</fullName>
    </submittedName>
</protein>